<feature type="compositionally biased region" description="Basic and acidic residues" evidence="1">
    <location>
        <begin position="100"/>
        <end position="112"/>
    </location>
</feature>
<dbReference type="Proteomes" id="UP000199382">
    <property type="component" value="Unassembled WGS sequence"/>
</dbReference>
<accession>A0A1G9L6S8</accession>
<dbReference type="OrthoDB" id="7881823at2"/>
<keyword evidence="3" id="KW-1185">Reference proteome</keyword>
<dbReference type="STRING" id="571298.SAMN04488026_10955"/>
<sequence length="154" mass="17504">MTDNKTPGWGPKRPWTCLGQITPSDVKPGDLIQSNQIVRAERLAASRAAGRPDYIPVFEWTVGNGSAFMEKLPDPSDGTHMVASWYRVWQGPRPDGFEMPEGRSEEEDRRLLLDLQNRKGKKERRKERQKELKDVDVETLVGLVMGFADVERVP</sequence>
<gene>
    <name evidence="2" type="ORF">SAMN04488026_10955</name>
</gene>
<evidence type="ECO:0000313" key="2">
    <source>
        <dbReference type="EMBL" id="SDL57688.1"/>
    </source>
</evidence>
<feature type="region of interest" description="Disordered" evidence="1">
    <location>
        <begin position="95"/>
        <end position="132"/>
    </location>
</feature>
<proteinExistence type="predicted"/>
<name>A0A1G9L6S8_9RHOB</name>
<evidence type="ECO:0000256" key="1">
    <source>
        <dbReference type="SAM" id="MobiDB-lite"/>
    </source>
</evidence>
<organism evidence="2 3">
    <name type="scientific">Aliiruegeria lutimaris</name>
    <dbReference type="NCBI Taxonomy" id="571298"/>
    <lineage>
        <taxon>Bacteria</taxon>
        <taxon>Pseudomonadati</taxon>
        <taxon>Pseudomonadota</taxon>
        <taxon>Alphaproteobacteria</taxon>
        <taxon>Rhodobacterales</taxon>
        <taxon>Roseobacteraceae</taxon>
        <taxon>Aliiruegeria</taxon>
    </lineage>
</organism>
<dbReference type="AlphaFoldDB" id="A0A1G9L6S8"/>
<reference evidence="2 3" key="1">
    <citation type="submission" date="2016-10" db="EMBL/GenBank/DDBJ databases">
        <authorList>
            <person name="de Groot N.N."/>
        </authorList>
    </citation>
    <scope>NUCLEOTIDE SEQUENCE [LARGE SCALE GENOMIC DNA]</scope>
    <source>
        <strain evidence="2 3">DSM 25294</strain>
    </source>
</reference>
<dbReference type="RefSeq" id="WP_093163946.1">
    <property type="nucleotide sequence ID" value="NZ_FNEK01000095.1"/>
</dbReference>
<dbReference type="EMBL" id="FNEK01000095">
    <property type="protein sequence ID" value="SDL57688.1"/>
    <property type="molecule type" value="Genomic_DNA"/>
</dbReference>
<evidence type="ECO:0000313" key="3">
    <source>
        <dbReference type="Proteomes" id="UP000199382"/>
    </source>
</evidence>
<protein>
    <submittedName>
        <fullName evidence="2">Uncharacterized protein</fullName>
    </submittedName>
</protein>